<dbReference type="GO" id="GO:0004519">
    <property type="term" value="F:endonuclease activity"/>
    <property type="evidence" value="ECO:0007669"/>
    <property type="project" value="UniProtKB-KW"/>
</dbReference>
<dbReference type="GO" id="GO:0003677">
    <property type="term" value="F:DNA binding"/>
    <property type="evidence" value="ECO:0007669"/>
    <property type="project" value="UniProtKB-KW"/>
</dbReference>
<evidence type="ECO:0000256" key="10">
    <source>
        <dbReference type="ARBA" id="ARBA00023125"/>
    </source>
</evidence>
<keyword evidence="1" id="KW-0808">Transferase</keyword>
<dbReference type="GO" id="GO:0046872">
    <property type="term" value="F:metal ion binding"/>
    <property type="evidence" value="ECO:0007669"/>
    <property type="project" value="UniProtKB-KW"/>
</dbReference>
<keyword evidence="6" id="KW-0547">Nucleotide-binding</keyword>
<evidence type="ECO:0000256" key="6">
    <source>
        <dbReference type="ARBA" id="ARBA00022741"/>
    </source>
</evidence>
<dbReference type="InterPro" id="IPR049912">
    <property type="entry name" value="CRESS_DNA_REP"/>
</dbReference>
<keyword evidence="8" id="KW-0378">Hydrolase</keyword>
<dbReference type="Pfam" id="PF02407">
    <property type="entry name" value="Viral_Rep"/>
    <property type="match status" value="1"/>
</dbReference>
<dbReference type="GO" id="GO:0006260">
    <property type="term" value="P:DNA replication"/>
    <property type="evidence" value="ECO:0007669"/>
    <property type="project" value="UniProtKB-KW"/>
</dbReference>
<dbReference type="AlphaFoldDB" id="A0A9N8H459"/>
<dbReference type="GO" id="GO:0016787">
    <property type="term" value="F:hydrolase activity"/>
    <property type="evidence" value="ECO:0007669"/>
    <property type="project" value="UniProtKB-KW"/>
</dbReference>
<sequence length="185" mass="20844">MPNGYRHWAFTCNNYSDEDKASIEKAASSSRVDYIIYGHEVASTGTPYLQGHMSLNKQTSMKKTLKLLGIQAHMTSVRNLKHSIEYCKKEDVWVHYGTPPSLTASGSSSGVRNDLNCFKEAVKSGTLDKKKLREEHSKVAAKYNRFFKDYIEDKTMKRGVTGASQVSLNTTQYLSRFADWAAKAE</sequence>
<dbReference type="Proteomes" id="UP001153069">
    <property type="component" value="Unassembled WGS sequence"/>
</dbReference>
<reference evidence="12" key="1">
    <citation type="submission" date="2020-06" db="EMBL/GenBank/DDBJ databases">
        <authorList>
            <consortium name="Plant Systems Biology data submission"/>
        </authorList>
    </citation>
    <scope>NUCLEOTIDE SEQUENCE</scope>
    <source>
        <strain evidence="12">D6</strain>
    </source>
</reference>
<keyword evidence="4" id="KW-0540">Nuclease</keyword>
<keyword evidence="3" id="KW-0235">DNA replication</keyword>
<keyword evidence="13" id="KW-1185">Reference proteome</keyword>
<evidence type="ECO:0000313" key="13">
    <source>
        <dbReference type="Proteomes" id="UP001153069"/>
    </source>
</evidence>
<feature type="domain" description="CRESS-DNA virus Rep endonuclease" evidence="11">
    <location>
        <begin position="2"/>
        <end position="99"/>
    </location>
</feature>
<evidence type="ECO:0000256" key="4">
    <source>
        <dbReference type="ARBA" id="ARBA00022722"/>
    </source>
</evidence>
<dbReference type="GO" id="GO:0000166">
    <property type="term" value="F:nucleotide binding"/>
    <property type="evidence" value="ECO:0007669"/>
    <property type="project" value="UniProtKB-KW"/>
</dbReference>
<evidence type="ECO:0000256" key="9">
    <source>
        <dbReference type="ARBA" id="ARBA00023124"/>
    </source>
</evidence>
<dbReference type="GO" id="GO:0016779">
    <property type="term" value="F:nucleotidyltransferase activity"/>
    <property type="evidence" value="ECO:0007669"/>
    <property type="project" value="UniProtKB-KW"/>
</dbReference>
<dbReference type="Gene3D" id="3.40.1310.20">
    <property type="match status" value="1"/>
</dbReference>
<keyword evidence="9" id="KW-0190">Covalent protein-DNA linkage</keyword>
<organism evidence="12 13">
    <name type="scientific">Seminavis robusta</name>
    <dbReference type="NCBI Taxonomy" id="568900"/>
    <lineage>
        <taxon>Eukaryota</taxon>
        <taxon>Sar</taxon>
        <taxon>Stramenopiles</taxon>
        <taxon>Ochrophyta</taxon>
        <taxon>Bacillariophyta</taxon>
        <taxon>Bacillariophyceae</taxon>
        <taxon>Bacillariophycidae</taxon>
        <taxon>Naviculales</taxon>
        <taxon>Naviculaceae</taxon>
        <taxon>Seminavis</taxon>
    </lineage>
</organism>
<evidence type="ECO:0000256" key="1">
    <source>
        <dbReference type="ARBA" id="ARBA00022679"/>
    </source>
</evidence>
<evidence type="ECO:0000256" key="2">
    <source>
        <dbReference type="ARBA" id="ARBA00022695"/>
    </source>
</evidence>
<evidence type="ECO:0000256" key="7">
    <source>
        <dbReference type="ARBA" id="ARBA00022759"/>
    </source>
</evidence>
<keyword evidence="7" id="KW-0255">Endonuclease</keyword>
<evidence type="ECO:0000256" key="5">
    <source>
        <dbReference type="ARBA" id="ARBA00022723"/>
    </source>
</evidence>
<keyword evidence="2" id="KW-0548">Nucleotidyltransferase</keyword>
<evidence type="ECO:0000313" key="12">
    <source>
        <dbReference type="EMBL" id="CAB9498610.1"/>
    </source>
</evidence>
<name>A0A9N8H459_9STRA</name>
<proteinExistence type="predicted"/>
<evidence type="ECO:0000259" key="11">
    <source>
        <dbReference type="PROSITE" id="PS52020"/>
    </source>
</evidence>
<accession>A0A9N8H459</accession>
<dbReference type="PROSITE" id="PS52020">
    <property type="entry name" value="CRESS_DNA_REP"/>
    <property type="match status" value="1"/>
</dbReference>
<protein>
    <recommendedName>
        <fullName evidence="11">CRESS-DNA virus Rep endonuclease domain-containing protein</fullName>
    </recommendedName>
</protein>
<evidence type="ECO:0000256" key="8">
    <source>
        <dbReference type="ARBA" id="ARBA00022801"/>
    </source>
</evidence>
<gene>
    <name evidence="12" type="ORF">SEMRO_42_G025380.1</name>
</gene>
<keyword evidence="5" id="KW-0479">Metal-binding</keyword>
<evidence type="ECO:0000256" key="3">
    <source>
        <dbReference type="ARBA" id="ARBA00022705"/>
    </source>
</evidence>
<dbReference type="EMBL" id="CAICTM010000042">
    <property type="protein sequence ID" value="CAB9498610.1"/>
    <property type="molecule type" value="Genomic_DNA"/>
</dbReference>
<keyword evidence="10" id="KW-0238">DNA-binding</keyword>
<comment type="caution">
    <text evidence="12">The sequence shown here is derived from an EMBL/GenBank/DDBJ whole genome shotgun (WGS) entry which is preliminary data.</text>
</comment>